<protein>
    <recommendedName>
        <fullName evidence="2">DUF2382 domain-containing protein</fullName>
    </recommendedName>
</protein>
<name>A0A1X9YPQ8_9BACT</name>
<dbReference type="Proteomes" id="UP000266292">
    <property type="component" value="Chromosome"/>
</dbReference>
<dbReference type="InterPro" id="IPR052967">
    <property type="entry name" value="Stress_Response_Assoc"/>
</dbReference>
<dbReference type="PANTHER" id="PTHR38463:SF1">
    <property type="entry name" value="STRESS RESPONSE PROTEIN YSNF"/>
    <property type="match status" value="1"/>
</dbReference>
<evidence type="ECO:0000313" key="4">
    <source>
        <dbReference type="Proteomes" id="UP000266292"/>
    </source>
</evidence>
<sequence length="165" mass="19136">MNNRKDKVQKSEFEQKLEESQAASLQNHHPEPETRSATETIPVVEEELRVGKKEVETGRVRISKDVHEEQVEVDVPLTHEEIDVVRVAINQHVDTPPPPVRYEGDKMIIPVLKEEVVVQKRLVLVEELHVTRKQVQTHEKQQVTLRKEEVNVDRVNSRHSNEDQA</sequence>
<dbReference type="Pfam" id="PF09557">
    <property type="entry name" value="DUF2382"/>
    <property type="match status" value="1"/>
</dbReference>
<evidence type="ECO:0000256" key="1">
    <source>
        <dbReference type="SAM" id="MobiDB-lite"/>
    </source>
</evidence>
<reference evidence="4" key="1">
    <citation type="submission" date="2017-05" db="EMBL/GenBank/DDBJ databases">
        <authorList>
            <person name="Ray J."/>
            <person name="Price M."/>
            <person name="Deutschbauer A."/>
        </authorList>
    </citation>
    <scope>NUCLEOTIDE SEQUENCE [LARGE SCALE GENOMIC DNA]</scope>
    <source>
        <strain evidence="4">DSM 19842</strain>
    </source>
</reference>
<accession>A0A1X9YPQ8</accession>
<gene>
    <name evidence="3" type="ORF">CA264_04785</name>
</gene>
<evidence type="ECO:0000259" key="2">
    <source>
        <dbReference type="Pfam" id="PF09557"/>
    </source>
</evidence>
<dbReference type="NCBIfam" id="TIGR02271">
    <property type="entry name" value="YsnF/AvaK domain"/>
    <property type="match status" value="1"/>
</dbReference>
<dbReference type="AlphaFoldDB" id="A0A1X9YPQ8"/>
<dbReference type="STRING" id="709015.GCA_000472485_00954"/>
<evidence type="ECO:0000313" key="3">
    <source>
        <dbReference type="EMBL" id="ARS34811.1"/>
    </source>
</evidence>
<feature type="domain" description="DUF2382" evidence="2">
    <location>
        <begin position="41"/>
        <end position="152"/>
    </location>
</feature>
<dbReference type="KEGG" id="pact:CA264_04785"/>
<dbReference type="OrthoDB" id="5569583at2"/>
<dbReference type="PANTHER" id="PTHR38463">
    <property type="entry name" value="STRESS RESPONSE PROTEIN YSNF"/>
    <property type="match status" value="1"/>
</dbReference>
<feature type="compositionally biased region" description="Basic and acidic residues" evidence="1">
    <location>
        <begin position="1"/>
        <end position="19"/>
    </location>
</feature>
<dbReference type="EMBL" id="CP021235">
    <property type="protein sequence ID" value="ARS34811.1"/>
    <property type="molecule type" value="Genomic_DNA"/>
</dbReference>
<organism evidence="3 4">
    <name type="scientific">Pontibacter actiniarum</name>
    <dbReference type="NCBI Taxonomy" id="323450"/>
    <lineage>
        <taxon>Bacteria</taxon>
        <taxon>Pseudomonadati</taxon>
        <taxon>Bacteroidota</taxon>
        <taxon>Cytophagia</taxon>
        <taxon>Cytophagales</taxon>
        <taxon>Hymenobacteraceae</taxon>
        <taxon>Pontibacter</taxon>
    </lineage>
</organism>
<feature type="region of interest" description="Disordered" evidence="1">
    <location>
        <begin position="1"/>
        <end position="45"/>
    </location>
</feature>
<proteinExistence type="predicted"/>
<dbReference type="InterPro" id="IPR019060">
    <property type="entry name" value="DUF2382"/>
</dbReference>
<dbReference type="RefSeq" id="WP_025605063.1">
    <property type="nucleotide sequence ID" value="NZ_CP021235.1"/>
</dbReference>
<keyword evidence="4" id="KW-1185">Reference proteome</keyword>